<evidence type="ECO:0000256" key="1">
    <source>
        <dbReference type="ARBA" id="ARBA00003236"/>
    </source>
</evidence>
<dbReference type="OrthoDB" id="9784220at2"/>
<dbReference type="PANTHER" id="PTHR47561:SF1">
    <property type="entry name" value="POLYSACCHARIDE DEACETYLASE FAMILY PROTEIN (AFU_ORTHOLOGUE AFUA_6G05030)"/>
    <property type="match status" value="1"/>
</dbReference>
<evidence type="ECO:0000256" key="4">
    <source>
        <dbReference type="ARBA" id="ARBA00032976"/>
    </source>
</evidence>
<evidence type="ECO:0000313" key="6">
    <source>
        <dbReference type="EMBL" id="GAN77268.1"/>
    </source>
</evidence>
<gene>
    <name evidence="6" type="ORF">Asru_0271_02</name>
</gene>
<protein>
    <recommendedName>
        <fullName evidence="3">Chitooligosaccharide deacetylase</fullName>
    </recommendedName>
    <alternativeName>
        <fullName evidence="4">Nodulation protein B</fullName>
    </alternativeName>
</protein>
<comment type="function">
    <text evidence="1">Is involved in generating a small heat-stable compound (Nod), an acylated oligomer of N-acetylglucosamine, that stimulates mitosis in various plant protoplasts.</text>
</comment>
<proteinExistence type="inferred from homology"/>
<feature type="domain" description="NodB homology" evidence="5">
    <location>
        <begin position="32"/>
        <end position="295"/>
    </location>
</feature>
<name>A0A0D6P7T8_9PROT</name>
<dbReference type="AlphaFoldDB" id="A0A0D6P7T8"/>
<keyword evidence="7" id="KW-1185">Reference proteome</keyword>
<dbReference type="GO" id="GO:0005975">
    <property type="term" value="P:carbohydrate metabolic process"/>
    <property type="evidence" value="ECO:0007669"/>
    <property type="project" value="InterPro"/>
</dbReference>
<evidence type="ECO:0000256" key="2">
    <source>
        <dbReference type="ARBA" id="ARBA00010973"/>
    </source>
</evidence>
<organism evidence="6 7">
    <name type="scientific">Acidisphaera rubrifaciens HS-AP3</name>
    <dbReference type="NCBI Taxonomy" id="1231350"/>
    <lineage>
        <taxon>Bacteria</taxon>
        <taxon>Pseudomonadati</taxon>
        <taxon>Pseudomonadota</taxon>
        <taxon>Alphaproteobacteria</taxon>
        <taxon>Acetobacterales</taxon>
        <taxon>Acetobacteraceae</taxon>
        <taxon>Acidisphaera</taxon>
    </lineage>
</organism>
<dbReference type="PANTHER" id="PTHR47561">
    <property type="entry name" value="POLYSACCHARIDE DEACETYLASE FAMILY PROTEIN (AFU_ORTHOLOGUE AFUA_6G05030)"/>
    <property type="match status" value="1"/>
</dbReference>
<dbReference type="NCBIfam" id="TIGR03006">
    <property type="entry name" value="pepcterm_polyde"/>
    <property type="match status" value="1"/>
</dbReference>
<sequence length="295" mass="33312">MPSPAATPARGSRILNAMTVDVEDYFQVQAFAGVIPRADWDGIPRRVEANTDHILQAFDRAGIRATFFTLGWVAERHGALVRRIVAGGHELASHGYDHVRVDQLCPATFRADIIRTKAILEDAGGVPVRGYRAPTFSIGTRNPWAFDELAAAGYEYSSSVYPIRHDLYGMPDAPRFPFRPGGGRLWEIPMTTLRVAARNLPCAGGGYFRLLPYGVYRSGLARLNRREERPGVFYFHPWEVDPDQPRVTDAGRLARFRHYVGLRSMRARLERLLRDFRWDSIDRVFADMLTPAAVR</sequence>
<dbReference type="Gene3D" id="3.20.20.370">
    <property type="entry name" value="Glycoside hydrolase/deacetylase"/>
    <property type="match status" value="1"/>
</dbReference>
<dbReference type="Pfam" id="PF01522">
    <property type="entry name" value="Polysacc_deac_1"/>
    <property type="match status" value="1"/>
</dbReference>
<reference evidence="6 7" key="1">
    <citation type="submission" date="2012-11" db="EMBL/GenBank/DDBJ databases">
        <title>Whole genome sequence of Acidisphaera rubrifaciens HS-AP3.</title>
        <authorList>
            <person name="Azuma Y."/>
            <person name="Higashiura N."/>
            <person name="Hirakawa H."/>
            <person name="Matsushita K."/>
        </authorList>
    </citation>
    <scope>NUCLEOTIDE SEQUENCE [LARGE SCALE GENOMIC DNA]</scope>
    <source>
        <strain evidence="6 7">HS-AP3</strain>
    </source>
</reference>
<dbReference type="EMBL" id="BANB01000271">
    <property type="protein sequence ID" value="GAN77268.1"/>
    <property type="molecule type" value="Genomic_DNA"/>
</dbReference>
<dbReference type="InterPro" id="IPR014344">
    <property type="entry name" value="XrtA_polysacc_deacetyl"/>
</dbReference>
<dbReference type="InterPro" id="IPR022560">
    <property type="entry name" value="DUF3473"/>
</dbReference>
<dbReference type="InterPro" id="IPR011330">
    <property type="entry name" value="Glyco_hydro/deAcase_b/a-brl"/>
</dbReference>
<dbReference type="PROSITE" id="PS51677">
    <property type="entry name" value="NODB"/>
    <property type="match status" value="1"/>
</dbReference>
<evidence type="ECO:0000313" key="7">
    <source>
        <dbReference type="Proteomes" id="UP000032680"/>
    </source>
</evidence>
<dbReference type="CDD" id="cd10941">
    <property type="entry name" value="CE4_PuuE_HpPgdA_like_2"/>
    <property type="match status" value="1"/>
</dbReference>
<accession>A0A0D6P7T8</accession>
<dbReference type="RefSeq" id="WP_048861285.1">
    <property type="nucleotide sequence ID" value="NZ_BANB01000271.1"/>
</dbReference>
<dbReference type="GO" id="GO:0016810">
    <property type="term" value="F:hydrolase activity, acting on carbon-nitrogen (but not peptide) bonds"/>
    <property type="evidence" value="ECO:0007669"/>
    <property type="project" value="InterPro"/>
</dbReference>
<dbReference type="SUPFAM" id="SSF88713">
    <property type="entry name" value="Glycoside hydrolase/deacetylase"/>
    <property type="match status" value="1"/>
</dbReference>
<evidence type="ECO:0000259" key="5">
    <source>
        <dbReference type="PROSITE" id="PS51677"/>
    </source>
</evidence>
<dbReference type="InterPro" id="IPR045235">
    <property type="entry name" value="PuuE_HpPgdA-like"/>
</dbReference>
<dbReference type="Proteomes" id="UP000032680">
    <property type="component" value="Unassembled WGS sequence"/>
</dbReference>
<comment type="similarity">
    <text evidence="2">Belongs to the polysaccharide deacetylase family.</text>
</comment>
<dbReference type="InterPro" id="IPR002509">
    <property type="entry name" value="NODB_dom"/>
</dbReference>
<evidence type="ECO:0000256" key="3">
    <source>
        <dbReference type="ARBA" id="ARBA00020071"/>
    </source>
</evidence>
<dbReference type="Pfam" id="PF11959">
    <property type="entry name" value="DUF3473"/>
    <property type="match status" value="1"/>
</dbReference>
<comment type="caution">
    <text evidence="6">The sequence shown here is derived from an EMBL/GenBank/DDBJ whole genome shotgun (WGS) entry which is preliminary data.</text>
</comment>
<keyword evidence="6" id="KW-0378">Hydrolase</keyword>